<accession>A0A0B2R6L5</accession>
<feature type="non-terminal residue" evidence="3">
    <location>
        <position position="197"/>
    </location>
</feature>
<organism evidence="3">
    <name type="scientific">Glycine soja</name>
    <name type="common">Wild soybean</name>
    <dbReference type="NCBI Taxonomy" id="3848"/>
    <lineage>
        <taxon>Eukaryota</taxon>
        <taxon>Viridiplantae</taxon>
        <taxon>Streptophyta</taxon>
        <taxon>Embryophyta</taxon>
        <taxon>Tracheophyta</taxon>
        <taxon>Spermatophyta</taxon>
        <taxon>Magnoliopsida</taxon>
        <taxon>eudicotyledons</taxon>
        <taxon>Gunneridae</taxon>
        <taxon>Pentapetalae</taxon>
        <taxon>rosids</taxon>
        <taxon>fabids</taxon>
        <taxon>Fabales</taxon>
        <taxon>Fabaceae</taxon>
        <taxon>Papilionoideae</taxon>
        <taxon>50 kb inversion clade</taxon>
        <taxon>NPAAA clade</taxon>
        <taxon>indigoferoid/millettioid clade</taxon>
        <taxon>Phaseoleae</taxon>
        <taxon>Glycine</taxon>
        <taxon>Glycine subgen. Soja</taxon>
    </lineage>
</organism>
<dbReference type="Pfam" id="PF14244">
    <property type="entry name" value="Retrotran_gag_3"/>
    <property type="match status" value="1"/>
</dbReference>
<dbReference type="InterPro" id="IPR029472">
    <property type="entry name" value="Copia-like_N"/>
</dbReference>
<sequence>ITKVQLKGENYGECSRALRTSLRARCKWGFVEGKFPQPKEGSPDLEDWWTVQSMLVSWVLNTIEPSLCSTISYQENIKDLWEDIKERFLVVNGPRIQQIKAELAECRQTKMNMVTYYGKLKSLWDELANYQQIPLCTYGGCKCDVGIKMEKQREEEKVHQFLMGLDDVLYGTVRSNLLATDPLPTLNRVYATLVQEE</sequence>
<evidence type="ECO:0000259" key="2">
    <source>
        <dbReference type="Pfam" id="PF14244"/>
    </source>
</evidence>
<feature type="non-terminal residue" evidence="3">
    <location>
        <position position="1"/>
    </location>
</feature>
<gene>
    <name evidence="3" type="ORF">glysoja_049378</name>
</gene>
<dbReference type="AlphaFoldDB" id="A0A0B2R6L5"/>
<dbReference type="Pfam" id="PF03732">
    <property type="entry name" value="Retrotrans_gag"/>
    <property type="match status" value="1"/>
</dbReference>
<protein>
    <recommendedName>
        <fullName evidence="4">Retrotransposon gag domain-containing protein</fullName>
    </recommendedName>
</protein>
<dbReference type="PANTHER" id="PTHR37610">
    <property type="entry name" value="CCHC-TYPE DOMAIN-CONTAINING PROTEIN"/>
    <property type="match status" value="1"/>
</dbReference>
<evidence type="ECO:0000313" key="3">
    <source>
        <dbReference type="EMBL" id="KHN27603.1"/>
    </source>
</evidence>
<dbReference type="Proteomes" id="UP000053555">
    <property type="component" value="Unassembled WGS sequence"/>
</dbReference>
<dbReference type="InterPro" id="IPR005162">
    <property type="entry name" value="Retrotrans_gag_dom"/>
</dbReference>
<feature type="domain" description="Retrotransposon gag" evidence="1">
    <location>
        <begin position="75"/>
        <end position="166"/>
    </location>
</feature>
<feature type="domain" description="Retrotransposon Copia-like N-terminal" evidence="2">
    <location>
        <begin position="1"/>
        <end position="39"/>
    </location>
</feature>
<evidence type="ECO:0000259" key="1">
    <source>
        <dbReference type="Pfam" id="PF03732"/>
    </source>
</evidence>
<name>A0A0B2R6L5_GLYSO</name>
<proteinExistence type="predicted"/>
<dbReference type="EMBL" id="KN653295">
    <property type="protein sequence ID" value="KHN27603.1"/>
    <property type="molecule type" value="Genomic_DNA"/>
</dbReference>
<dbReference type="PANTHER" id="PTHR37610:SF101">
    <property type="entry name" value="(RAPE) HYPOTHETICAL PROTEIN"/>
    <property type="match status" value="1"/>
</dbReference>
<evidence type="ECO:0008006" key="4">
    <source>
        <dbReference type="Google" id="ProtNLM"/>
    </source>
</evidence>
<reference evidence="3" key="1">
    <citation type="submission" date="2014-07" db="EMBL/GenBank/DDBJ databases">
        <title>Identification of a novel salt tolerance gene in wild soybean by whole-genome sequencing.</title>
        <authorList>
            <person name="Lam H.-M."/>
            <person name="Qi X."/>
            <person name="Li M.-W."/>
            <person name="Liu X."/>
            <person name="Xie M."/>
            <person name="Ni M."/>
            <person name="Xu X."/>
        </authorList>
    </citation>
    <scope>NUCLEOTIDE SEQUENCE [LARGE SCALE GENOMIC DNA]</scope>
    <source>
        <tissue evidence="3">Root</tissue>
    </source>
</reference>